<keyword evidence="6" id="KW-0863">Zinc-finger</keyword>
<name>A0A1X2HLU9_SYNRA</name>
<dbReference type="OMA" id="EEHAEMR"/>
<dbReference type="InterPro" id="IPR018610">
    <property type="entry name" value="UVSSA"/>
</dbReference>
<keyword evidence="14" id="KW-1185">Reference proteome</keyword>
<evidence type="ECO:0000256" key="2">
    <source>
        <dbReference type="ARBA" id="ARBA00009240"/>
    </source>
</evidence>
<evidence type="ECO:0000256" key="3">
    <source>
        <dbReference type="ARBA" id="ARBA00022454"/>
    </source>
</evidence>
<keyword evidence="8 10" id="KW-0175">Coiled coil</keyword>
<keyword evidence="7" id="KW-0862">Zinc</keyword>
<dbReference type="EMBL" id="MCGN01000002">
    <property type="protein sequence ID" value="ORZ00331.1"/>
    <property type="molecule type" value="Genomic_DNA"/>
</dbReference>
<dbReference type="GO" id="GO:0005694">
    <property type="term" value="C:chromosome"/>
    <property type="evidence" value="ECO:0007669"/>
    <property type="project" value="UniProtKB-SubCell"/>
</dbReference>
<evidence type="ECO:0000256" key="5">
    <source>
        <dbReference type="ARBA" id="ARBA00022763"/>
    </source>
</evidence>
<dbReference type="InterPro" id="IPR049408">
    <property type="entry name" value="UVSSA_N_a-solenoid_rpt"/>
</dbReference>
<feature type="compositionally biased region" description="Low complexity" evidence="11">
    <location>
        <begin position="546"/>
        <end position="574"/>
    </location>
</feature>
<reference evidence="13 14" key="1">
    <citation type="submission" date="2016-07" db="EMBL/GenBank/DDBJ databases">
        <title>Pervasive Adenine N6-methylation of Active Genes in Fungi.</title>
        <authorList>
            <consortium name="DOE Joint Genome Institute"/>
            <person name="Mondo S.J."/>
            <person name="Dannebaum R.O."/>
            <person name="Kuo R.C."/>
            <person name="Labutti K."/>
            <person name="Haridas S."/>
            <person name="Kuo A."/>
            <person name="Salamov A."/>
            <person name="Ahrendt S.R."/>
            <person name="Lipzen A."/>
            <person name="Sullivan W."/>
            <person name="Andreopoulos W.B."/>
            <person name="Clum A."/>
            <person name="Lindquist E."/>
            <person name="Daum C."/>
            <person name="Ramamoorthy G.K."/>
            <person name="Gryganskyi A."/>
            <person name="Culley D."/>
            <person name="Magnuson J.K."/>
            <person name="James T.Y."/>
            <person name="O'Malley M.A."/>
            <person name="Stajich J.E."/>
            <person name="Spatafora J.W."/>
            <person name="Visel A."/>
            <person name="Grigoriev I.V."/>
        </authorList>
    </citation>
    <scope>NUCLEOTIDE SEQUENCE [LARGE SCALE GENOMIC DNA]</scope>
    <source>
        <strain evidence="13 14">NRRL 2496</strain>
    </source>
</reference>
<keyword evidence="9" id="KW-0234">DNA repair</keyword>
<evidence type="ECO:0000256" key="10">
    <source>
        <dbReference type="SAM" id="Coils"/>
    </source>
</evidence>
<evidence type="ECO:0000259" key="12">
    <source>
        <dbReference type="Pfam" id="PF09740"/>
    </source>
</evidence>
<dbReference type="PANTHER" id="PTHR28670">
    <property type="entry name" value="UV-STIMULATED SCAFFOLD PROTEIN A"/>
    <property type="match status" value="1"/>
</dbReference>
<dbReference type="GO" id="GO:0008270">
    <property type="term" value="F:zinc ion binding"/>
    <property type="evidence" value="ECO:0007669"/>
    <property type="project" value="UniProtKB-KW"/>
</dbReference>
<dbReference type="InParanoid" id="A0A1X2HLU9"/>
<dbReference type="STRING" id="13706.A0A1X2HLU9"/>
<comment type="subcellular location">
    <subcellularLocation>
        <location evidence="1">Chromosome</location>
    </subcellularLocation>
</comment>
<feature type="compositionally biased region" description="Basic and acidic residues" evidence="11">
    <location>
        <begin position="603"/>
        <end position="627"/>
    </location>
</feature>
<feature type="region of interest" description="Disordered" evidence="11">
    <location>
        <begin position="357"/>
        <end position="377"/>
    </location>
</feature>
<organism evidence="13 14">
    <name type="scientific">Syncephalastrum racemosum</name>
    <name type="common">Filamentous fungus</name>
    <dbReference type="NCBI Taxonomy" id="13706"/>
    <lineage>
        <taxon>Eukaryota</taxon>
        <taxon>Fungi</taxon>
        <taxon>Fungi incertae sedis</taxon>
        <taxon>Mucoromycota</taxon>
        <taxon>Mucoromycotina</taxon>
        <taxon>Mucoromycetes</taxon>
        <taxon>Mucorales</taxon>
        <taxon>Syncephalastraceae</taxon>
        <taxon>Syncephalastrum</taxon>
    </lineage>
</organism>
<dbReference type="InterPro" id="IPR049431">
    <property type="entry name" value="UVSSA_C"/>
</dbReference>
<evidence type="ECO:0000256" key="8">
    <source>
        <dbReference type="ARBA" id="ARBA00023054"/>
    </source>
</evidence>
<feature type="coiled-coil region" evidence="10">
    <location>
        <begin position="296"/>
        <end position="323"/>
    </location>
</feature>
<sequence>MSTSEDLRHLIKNATETGSWSLEPSLIKAIKSICKKSEANVENAFHLLMAQLKKEQAQIRYSCLQIIEQLFERSHRFRTLLVDDFPTFTTLVIGVHQTKLPPPLNAAKKLKEYALALVRHWLVKYGEKYRPLVIAYNHLENTGLLQGNQSLSAIHEDDRERSARQTRMQLIHERRFQQIQQETGEHLDLILENLKSMDGCFQILVPSLRDDDGPMHSTNEAQEETTQTYKESLMAHGLASNRYQITIDMSSNPMESVVQESDENKIVYEQLRESYKVLQERHTPMVSAWISSLNRIDHARKDRDALLKQLIDVQEQMREASHKASLLGIHDTRDEAQESDEEDFAEAFFEDVDIPAASPDAARDSTPKPDFTNAKLPPAHRIFPLAYEREMEEDVTYNRSRVFGTPEAQEHTASPKPDNGDAKGKGKQKQDSSREALLEKAPVVEWGEDLFYWDKKNVQFNTSGIERAHRFMGVGEGTNEVPDHVLDQLRKRPIYYKSKMPTELRACRAPLRNGQLCPRRDLVTCPFHGKIIPRDEFGIPMVPSERGAASVGAAESGSSSSNPTTTTTTAASTETWEDIEKDVMMQVGQPDRTKESKQKRKRREDASALVDVKKKKENSFSRLEKKIGSKKTQRLVEEAAAHEQSLKARDKDINRW</sequence>
<evidence type="ECO:0000256" key="6">
    <source>
        <dbReference type="ARBA" id="ARBA00022771"/>
    </source>
</evidence>
<dbReference type="Gene3D" id="1.25.40.90">
    <property type="match status" value="1"/>
</dbReference>
<evidence type="ECO:0000256" key="1">
    <source>
        <dbReference type="ARBA" id="ARBA00004286"/>
    </source>
</evidence>
<evidence type="ECO:0000256" key="11">
    <source>
        <dbReference type="SAM" id="MobiDB-lite"/>
    </source>
</evidence>
<protein>
    <recommendedName>
        <fullName evidence="12">UV-stimulated scaffold protein A C-terminal domain-containing protein</fullName>
    </recommendedName>
</protein>
<proteinExistence type="inferred from homology"/>
<dbReference type="Proteomes" id="UP000242180">
    <property type="component" value="Unassembled WGS sequence"/>
</dbReference>
<dbReference type="GO" id="GO:0009411">
    <property type="term" value="P:response to UV"/>
    <property type="evidence" value="ECO:0007669"/>
    <property type="project" value="InterPro"/>
</dbReference>
<dbReference type="AlphaFoldDB" id="A0A1X2HLU9"/>
<keyword evidence="4" id="KW-0479">Metal-binding</keyword>
<evidence type="ECO:0000313" key="14">
    <source>
        <dbReference type="Proteomes" id="UP000242180"/>
    </source>
</evidence>
<dbReference type="PANTHER" id="PTHR28670:SF1">
    <property type="entry name" value="UV-STIMULATED SCAFFOLD PROTEIN A"/>
    <property type="match status" value="1"/>
</dbReference>
<feature type="region of interest" description="Disordered" evidence="11">
    <location>
        <begin position="546"/>
        <end position="656"/>
    </location>
</feature>
<accession>A0A1X2HLU9</accession>
<evidence type="ECO:0000313" key="13">
    <source>
        <dbReference type="EMBL" id="ORZ00331.1"/>
    </source>
</evidence>
<keyword evidence="5" id="KW-0227">DNA damage</keyword>
<dbReference type="OrthoDB" id="5594015at2759"/>
<evidence type="ECO:0000256" key="7">
    <source>
        <dbReference type="ARBA" id="ARBA00022833"/>
    </source>
</evidence>
<comment type="similarity">
    <text evidence="2">Belongs to the UVSSA family.</text>
</comment>
<dbReference type="GO" id="GO:0000993">
    <property type="term" value="F:RNA polymerase II complex binding"/>
    <property type="evidence" value="ECO:0007669"/>
    <property type="project" value="TreeGrafter"/>
</dbReference>
<dbReference type="GO" id="GO:0006283">
    <property type="term" value="P:transcription-coupled nucleotide-excision repair"/>
    <property type="evidence" value="ECO:0007669"/>
    <property type="project" value="TreeGrafter"/>
</dbReference>
<feature type="compositionally biased region" description="Basic and acidic residues" evidence="11">
    <location>
        <begin position="634"/>
        <end position="656"/>
    </location>
</feature>
<feature type="compositionally biased region" description="Basic and acidic residues" evidence="11">
    <location>
        <begin position="418"/>
        <end position="436"/>
    </location>
</feature>
<evidence type="ECO:0000256" key="4">
    <source>
        <dbReference type="ARBA" id="ARBA00022723"/>
    </source>
</evidence>
<gene>
    <name evidence="13" type="ORF">BCR43DRAFT_560853</name>
</gene>
<feature type="region of interest" description="Disordered" evidence="11">
    <location>
        <begin position="404"/>
        <end position="436"/>
    </location>
</feature>
<dbReference type="SUPFAM" id="SSF48464">
    <property type="entry name" value="ENTH/VHS domain"/>
    <property type="match status" value="1"/>
</dbReference>
<evidence type="ECO:0000256" key="9">
    <source>
        <dbReference type="ARBA" id="ARBA00023204"/>
    </source>
</evidence>
<comment type="caution">
    <text evidence="13">The sequence shown here is derived from an EMBL/GenBank/DDBJ whole genome shotgun (WGS) entry which is preliminary data.</text>
</comment>
<dbReference type="Pfam" id="PF09740">
    <property type="entry name" value="DUF2043"/>
    <property type="match status" value="1"/>
</dbReference>
<keyword evidence="3" id="KW-0158">Chromosome</keyword>
<dbReference type="InterPro" id="IPR008942">
    <property type="entry name" value="ENTH_VHS"/>
</dbReference>
<feature type="domain" description="UV-stimulated scaffold protein A C-terminal" evidence="12">
    <location>
        <begin position="439"/>
        <end position="541"/>
    </location>
</feature>
<dbReference type="Pfam" id="PF20867">
    <property type="entry name" value="UVSSA_N"/>
    <property type="match status" value="1"/>
</dbReference>